<feature type="domain" description="C2H2-type" evidence="2">
    <location>
        <begin position="34"/>
        <end position="56"/>
    </location>
</feature>
<proteinExistence type="predicted"/>
<evidence type="ECO:0000256" key="1">
    <source>
        <dbReference type="SAM" id="MobiDB-lite"/>
    </source>
</evidence>
<dbReference type="InterPro" id="IPR013087">
    <property type="entry name" value="Znf_C2H2_type"/>
</dbReference>
<dbReference type="PROSITE" id="PS00028">
    <property type="entry name" value="ZINC_FINGER_C2H2_1"/>
    <property type="match status" value="1"/>
</dbReference>
<dbReference type="EMBL" id="JASBNA010000018">
    <property type="protein sequence ID" value="KAK7685894.1"/>
    <property type="molecule type" value="Genomic_DNA"/>
</dbReference>
<dbReference type="AlphaFoldDB" id="A0AAW0G3K5"/>
<gene>
    <name evidence="3" type="ORF">QCA50_010701</name>
</gene>
<evidence type="ECO:0000313" key="3">
    <source>
        <dbReference type="EMBL" id="KAK7685894.1"/>
    </source>
</evidence>
<keyword evidence="4" id="KW-1185">Reference proteome</keyword>
<reference evidence="3 4" key="1">
    <citation type="submission" date="2022-09" db="EMBL/GenBank/DDBJ databases">
        <authorList>
            <person name="Palmer J.M."/>
        </authorList>
    </citation>
    <scope>NUCLEOTIDE SEQUENCE [LARGE SCALE GENOMIC DNA]</scope>
    <source>
        <strain evidence="3 4">DSM 7382</strain>
    </source>
</reference>
<evidence type="ECO:0000313" key="4">
    <source>
        <dbReference type="Proteomes" id="UP001385951"/>
    </source>
</evidence>
<protein>
    <recommendedName>
        <fullName evidence="2">C2H2-type domain-containing protein</fullName>
    </recommendedName>
</protein>
<feature type="region of interest" description="Disordered" evidence="1">
    <location>
        <begin position="1"/>
        <end position="20"/>
    </location>
</feature>
<organism evidence="3 4">
    <name type="scientific">Cerrena zonata</name>
    <dbReference type="NCBI Taxonomy" id="2478898"/>
    <lineage>
        <taxon>Eukaryota</taxon>
        <taxon>Fungi</taxon>
        <taxon>Dikarya</taxon>
        <taxon>Basidiomycota</taxon>
        <taxon>Agaricomycotina</taxon>
        <taxon>Agaricomycetes</taxon>
        <taxon>Polyporales</taxon>
        <taxon>Cerrenaceae</taxon>
        <taxon>Cerrena</taxon>
    </lineage>
</organism>
<feature type="compositionally biased region" description="Basic and acidic residues" evidence="1">
    <location>
        <begin position="1"/>
        <end position="10"/>
    </location>
</feature>
<dbReference type="Proteomes" id="UP001385951">
    <property type="component" value="Unassembled WGS sequence"/>
</dbReference>
<comment type="caution">
    <text evidence="3">The sequence shown here is derived from an EMBL/GenBank/DDBJ whole genome shotgun (WGS) entry which is preliminary data.</text>
</comment>
<evidence type="ECO:0000259" key="2">
    <source>
        <dbReference type="PROSITE" id="PS00028"/>
    </source>
</evidence>
<sequence>MGDSEIKESKGTVPNTSVNLDLQHPYQRGKAIVCPSRGCEKYLSHTKSAEVHLKTHPELADGGWLAWYPKSNPDIFTEDSKLNPDIFVELREH</sequence>
<accession>A0AAW0G3K5</accession>
<name>A0AAW0G3K5_9APHY</name>